<organism evidence="2">
    <name type="scientific">Microvirga ossetica</name>
    <dbReference type="NCBI Taxonomy" id="1882682"/>
    <lineage>
        <taxon>Bacteria</taxon>
        <taxon>Pseudomonadati</taxon>
        <taxon>Pseudomonadota</taxon>
        <taxon>Alphaproteobacteria</taxon>
        <taxon>Hyphomicrobiales</taxon>
        <taxon>Methylobacteriaceae</taxon>
        <taxon>Microvirga</taxon>
    </lineage>
</organism>
<keyword evidence="1" id="KW-0175">Coiled coil</keyword>
<gene>
    <name evidence="2" type="ORF">BB934_26470</name>
</gene>
<name>A0A1B2EN05_9HYPH</name>
<dbReference type="AlphaFoldDB" id="A0A1B2EN05"/>
<dbReference type="EMBL" id="CP016616">
    <property type="protein sequence ID" value="ANY81329.1"/>
    <property type="molecule type" value="Genomic_DNA"/>
</dbReference>
<dbReference type="KEGG" id="moc:BB934_26470"/>
<protein>
    <submittedName>
        <fullName evidence="2">Uncharacterized protein</fullName>
    </submittedName>
</protein>
<reference evidence="2" key="1">
    <citation type="submission" date="2016-07" db="EMBL/GenBank/DDBJ databases">
        <title>Microvirga ossetica sp. nov. a new species of rhizobia isolated from root nodules of the legume species Vicia alpestris Steven originated from North Ossetia region in the Caucasus.</title>
        <authorList>
            <person name="Safronova V.I."/>
            <person name="Kuznetsova I.G."/>
            <person name="Sazanova A.L."/>
            <person name="Belimov A."/>
            <person name="Andronov E."/>
            <person name="Osledkin Y.S."/>
            <person name="Onishchuk O.P."/>
            <person name="Kurchak O.N."/>
            <person name="Shaposhnikov A.I."/>
            <person name="Willems A."/>
            <person name="Tikhonovich I.A."/>
        </authorList>
    </citation>
    <scope>NUCLEOTIDE SEQUENCE [LARGE SCALE GENOMIC DNA]</scope>
    <source>
        <strain evidence="2">V5/3M</strain>
    </source>
</reference>
<proteinExistence type="predicted"/>
<accession>A0A1B2EN05</accession>
<evidence type="ECO:0000256" key="1">
    <source>
        <dbReference type="SAM" id="Coils"/>
    </source>
</evidence>
<sequence>MTQDRIVGIVAIIDGWKGRLTWEALCDVVDREIGGRYTRQALDNYTEIKAAYENYNKAPILSGDDKPLSRTQTKIRRLERKVAELEAIRDLLLEKFVRWAVNASSRNLDEKFLDTPLRPIDRSDNR</sequence>
<evidence type="ECO:0000313" key="2">
    <source>
        <dbReference type="EMBL" id="ANY81329.1"/>
    </source>
</evidence>
<feature type="coiled-coil region" evidence="1">
    <location>
        <begin position="68"/>
        <end position="95"/>
    </location>
</feature>